<gene>
    <name evidence="3" type="ORF">PACLA_8A016745</name>
</gene>
<dbReference type="GO" id="GO:0005737">
    <property type="term" value="C:cytoplasm"/>
    <property type="evidence" value="ECO:0007669"/>
    <property type="project" value="TreeGrafter"/>
</dbReference>
<dbReference type="AlphaFoldDB" id="A0A7D9KEX2"/>
<dbReference type="InterPro" id="IPR029001">
    <property type="entry name" value="ITPase-like_fam"/>
</dbReference>
<comment type="caution">
    <text evidence="3">The sequence shown here is derived from an EMBL/GenBank/DDBJ whole genome shotgun (WGS) entry which is preliminary data.</text>
</comment>
<evidence type="ECO:0000313" key="3">
    <source>
        <dbReference type="EMBL" id="CAB4044300.1"/>
    </source>
</evidence>
<dbReference type="InterPro" id="IPR002637">
    <property type="entry name" value="RdgB/HAM1"/>
</dbReference>
<protein>
    <submittedName>
        <fullName evidence="3">Inosine triphosphate pyrophosphatase</fullName>
    </submittedName>
</protein>
<comment type="similarity">
    <text evidence="1">Belongs to the HAM1 NTPase family.</text>
</comment>
<evidence type="ECO:0000256" key="1">
    <source>
        <dbReference type="ARBA" id="ARBA00008023"/>
    </source>
</evidence>
<dbReference type="EMBL" id="CACRXK020034503">
    <property type="protein sequence ID" value="CAB4044300.1"/>
    <property type="molecule type" value="Genomic_DNA"/>
</dbReference>
<proteinExistence type="inferred from homology"/>
<keyword evidence="2" id="KW-0378">Hydrolase</keyword>
<evidence type="ECO:0000256" key="2">
    <source>
        <dbReference type="ARBA" id="ARBA00022801"/>
    </source>
</evidence>
<name>A0A7D9KEX2_PARCT</name>
<dbReference type="GO" id="GO:0009143">
    <property type="term" value="P:nucleoside triphosphate catabolic process"/>
    <property type="evidence" value="ECO:0007669"/>
    <property type="project" value="InterPro"/>
</dbReference>
<dbReference type="Proteomes" id="UP001152795">
    <property type="component" value="Unassembled WGS sequence"/>
</dbReference>
<sequence>KWFLKKLKPEGLHRLLTGWEYKSAYALCTFAYSSGDPEKPVKLFRGKTNGKIVEPRGPTTFGWDPCFQPDGSEETYAEMKADAKNKISYRGKALQALKEFFEDPKCSPAKRLKLATEQDEFKF</sequence>
<reference evidence="3" key="1">
    <citation type="submission" date="2020-04" db="EMBL/GenBank/DDBJ databases">
        <authorList>
            <person name="Alioto T."/>
            <person name="Alioto T."/>
            <person name="Gomez Garrido J."/>
        </authorList>
    </citation>
    <scope>NUCLEOTIDE SEQUENCE</scope>
    <source>
        <strain evidence="3">A484AB</strain>
    </source>
</reference>
<dbReference type="PANTHER" id="PTHR11067:SF9">
    <property type="entry name" value="INOSINE TRIPHOSPHATE PYROPHOSPHATASE"/>
    <property type="match status" value="1"/>
</dbReference>
<dbReference type="PANTHER" id="PTHR11067">
    <property type="entry name" value="INOSINE TRIPHOSPHATE PYROPHOSPHATASE/HAM1 PROTEIN"/>
    <property type="match status" value="1"/>
</dbReference>
<keyword evidence="4" id="KW-1185">Reference proteome</keyword>
<dbReference type="OrthoDB" id="6288734at2759"/>
<organism evidence="3 4">
    <name type="scientific">Paramuricea clavata</name>
    <name type="common">Red gorgonian</name>
    <name type="synonym">Violescent sea-whip</name>
    <dbReference type="NCBI Taxonomy" id="317549"/>
    <lineage>
        <taxon>Eukaryota</taxon>
        <taxon>Metazoa</taxon>
        <taxon>Cnidaria</taxon>
        <taxon>Anthozoa</taxon>
        <taxon>Octocorallia</taxon>
        <taxon>Malacalcyonacea</taxon>
        <taxon>Plexauridae</taxon>
        <taxon>Paramuricea</taxon>
    </lineage>
</organism>
<accession>A0A7D9KEX2</accession>
<dbReference type="GO" id="GO:0047429">
    <property type="term" value="F:nucleoside triphosphate diphosphatase activity"/>
    <property type="evidence" value="ECO:0007669"/>
    <property type="project" value="InterPro"/>
</dbReference>
<dbReference type="SUPFAM" id="SSF52972">
    <property type="entry name" value="ITPase-like"/>
    <property type="match status" value="1"/>
</dbReference>
<dbReference type="Gene3D" id="3.90.950.10">
    <property type="match status" value="1"/>
</dbReference>
<evidence type="ECO:0000313" key="4">
    <source>
        <dbReference type="Proteomes" id="UP001152795"/>
    </source>
</evidence>
<feature type="non-terminal residue" evidence="3">
    <location>
        <position position="1"/>
    </location>
</feature>
<dbReference type="CDD" id="cd00515">
    <property type="entry name" value="HAM1"/>
    <property type="match status" value="1"/>
</dbReference>
<dbReference type="Pfam" id="PF01725">
    <property type="entry name" value="Ham1p_like"/>
    <property type="match status" value="1"/>
</dbReference>